<keyword evidence="2 4" id="KW-0132">Cell division</keyword>
<evidence type="ECO:0000256" key="4">
    <source>
        <dbReference type="RuleBase" id="RU311113"/>
    </source>
</evidence>
<dbReference type="PANTHER" id="PTHR23415">
    <property type="entry name" value="CYCLIN-DEPENDENT KINASES REGULATORY SUBUNIT/60S RIBOSOME SUBUNIT BIOGENESIS PROTEIN NIP7"/>
    <property type="match status" value="1"/>
</dbReference>
<evidence type="ECO:0000256" key="1">
    <source>
        <dbReference type="ARBA" id="ARBA00007782"/>
    </source>
</evidence>
<comment type="function">
    <text evidence="4">Binds to the catalytic subunit of the cyclin dependent kinases and is essential for their biological function.</text>
</comment>
<dbReference type="GO" id="GO:0051301">
    <property type="term" value="P:cell division"/>
    <property type="evidence" value="ECO:0007669"/>
    <property type="project" value="UniProtKB-UniRule"/>
</dbReference>
<dbReference type="PROSITE" id="PS00944">
    <property type="entry name" value="CKS_1"/>
    <property type="match status" value="1"/>
</dbReference>
<sequence length="101" mass="11986">MPSQQIQYSEKYYDDTYEYRHVILPPDIAKLLPKNRLLSEAEWRGLGVQQSRGWVHYAIHRPEPNILLFRRPKQTEAQQTQNSMVGKQQQNQEQRPVDVVP</sequence>
<reference evidence="6 7" key="1">
    <citation type="submission" date="2022-07" db="EMBL/GenBank/DDBJ databases">
        <title>Genome-wide signatures of adaptation to extreme environments.</title>
        <authorList>
            <person name="Cho C.H."/>
            <person name="Yoon H.S."/>
        </authorList>
    </citation>
    <scope>NUCLEOTIDE SEQUENCE [LARGE SCALE GENOMIC DNA]</scope>
    <source>
        <strain evidence="6 7">108.79 E11</strain>
    </source>
</reference>
<gene>
    <name evidence="6" type="ORF">GAYE_SCF01G1914</name>
</gene>
<dbReference type="GO" id="GO:0005737">
    <property type="term" value="C:cytoplasm"/>
    <property type="evidence" value="ECO:0007669"/>
    <property type="project" value="UniProtKB-ARBA"/>
</dbReference>
<evidence type="ECO:0000256" key="3">
    <source>
        <dbReference type="ARBA" id="ARBA00023306"/>
    </source>
</evidence>
<dbReference type="SMART" id="SM01084">
    <property type="entry name" value="CKS"/>
    <property type="match status" value="1"/>
</dbReference>
<feature type="compositionally biased region" description="Polar residues" evidence="5">
    <location>
        <begin position="75"/>
        <end position="94"/>
    </location>
</feature>
<feature type="region of interest" description="Disordered" evidence="5">
    <location>
        <begin position="71"/>
        <end position="101"/>
    </location>
</feature>
<accession>A0AAV9I9D6</accession>
<dbReference type="GO" id="GO:0016538">
    <property type="term" value="F:cyclin-dependent protein serine/threonine kinase regulator activity"/>
    <property type="evidence" value="ECO:0007669"/>
    <property type="project" value="InterPro"/>
</dbReference>
<dbReference type="Proteomes" id="UP001300502">
    <property type="component" value="Unassembled WGS sequence"/>
</dbReference>
<dbReference type="AlphaFoldDB" id="A0AAV9I9D6"/>
<keyword evidence="3 4" id="KW-0131">Cell cycle</keyword>
<dbReference type="PRINTS" id="PR00296">
    <property type="entry name" value="CYCLINKINASE"/>
</dbReference>
<dbReference type="EMBL" id="JANCYU010000021">
    <property type="protein sequence ID" value="KAK4524015.1"/>
    <property type="molecule type" value="Genomic_DNA"/>
</dbReference>
<dbReference type="InterPro" id="IPR036858">
    <property type="entry name" value="Cyclin-dep_kinase_reg-sub_sf"/>
</dbReference>
<organism evidence="6 7">
    <name type="scientific">Galdieria yellowstonensis</name>
    <dbReference type="NCBI Taxonomy" id="3028027"/>
    <lineage>
        <taxon>Eukaryota</taxon>
        <taxon>Rhodophyta</taxon>
        <taxon>Bangiophyceae</taxon>
        <taxon>Galdieriales</taxon>
        <taxon>Galdieriaceae</taxon>
        <taxon>Galdieria</taxon>
    </lineage>
</organism>
<comment type="caution">
    <text evidence="6">The sequence shown here is derived from an EMBL/GenBank/DDBJ whole genome shotgun (WGS) entry which is preliminary data.</text>
</comment>
<dbReference type="InterPro" id="IPR000789">
    <property type="entry name" value="Cyclin-dep_kinase_reg-sub"/>
</dbReference>
<evidence type="ECO:0000256" key="2">
    <source>
        <dbReference type="ARBA" id="ARBA00022618"/>
    </source>
</evidence>
<name>A0AAV9I9D6_9RHOD</name>
<evidence type="ECO:0000313" key="7">
    <source>
        <dbReference type="Proteomes" id="UP001300502"/>
    </source>
</evidence>
<comment type="similarity">
    <text evidence="1 4">Belongs to the CKS family.</text>
</comment>
<dbReference type="Gene3D" id="3.30.170.10">
    <property type="entry name" value="Cyclin-dependent kinase, regulatory subunit"/>
    <property type="match status" value="1"/>
</dbReference>
<dbReference type="Pfam" id="PF01111">
    <property type="entry name" value="CKS"/>
    <property type="match status" value="1"/>
</dbReference>
<evidence type="ECO:0000256" key="5">
    <source>
        <dbReference type="SAM" id="MobiDB-lite"/>
    </source>
</evidence>
<dbReference type="FunFam" id="3.30.170.10:FF:000003">
    <property type="entry name" value="Cyclin-dependent kinases regulatory subunit"/>
    <property type="match status" value="1"/>
</dbReference>
<protein>
    <recommendedName>
        <fullName evidence="4">Cyclin-dependent kinases regulatory subunit</fullName>
    </recommendedName>
</protein>
<evidence type="ECO:0000313" key="6">
    <source>
        <dbReference type="EMBL" id="KAK4524015.1"/>
    </source>
</evidence>
<dbReference type="SUPFAM" id="SSF55637">
    <property type="entry name" value="Cell cycle regulatory proteins"/>
    <property type="match status" value="1"/>
</dbReference>
<keyword evidence="7" id="KW-1185">Reference proteome</keyword>
<proteinExistence type="inferred from homology"/>